<sequence length="425" mass="48349">MKVNERLQAVNILVELLEKKASLSHLFLTFNATPAAKEMCYGVCRHFFRLQAIADTLMKKRPKDLDVCLVVYIGLYQLHYLKKPEYAAVKETVDLLRPIKKEWAKGLVNAVLRNFCRNTAELLRQLANEPNYLFGHPLWLSKRMQKDWPEQWPDIAKANNEHPPMTLRVNHQKNSVENYLKQLKSAGIEAIKHPIAEDAVNLLSPMDVTQLPGFVDGAVSVQDAAAQLAVNLLSLQPDQKVLDACCAPGGKTCHILEYEPSLNRCIALDIEEKRLDKVHENLQRLGLQADVRVGNATRPETWWDGQLFDRILLDAPCSAIGVIRRHPDIKLLRTPEEVEVVTQLQRDMLESLWPLLVPGGLMVYATCSILKEENEDQMKWFVAKHPNCQVEPIHCSWGRNTGYGVQILPGDYGMDGFFYCVLRKI</sequence>
<dbReference type="PANTHER" id="PTHR22807:SF61">
    <property type="entry name" value="NOL1_NOP2_SUN FAMILY PROTEIN _ ANTITERMINATION NUSB DOMAIN-CONTAINING PROTEIN"/>
    <property type="match status" value="1"/>
</dbReference>
<comment type="caution">
    <text evidence="16">The sequence shown here is derived from an EMBL/GenBank/DDBJ whole genome shotgun (WGS) entry which is preliminary data.</text>
</comment>
<comment type="catalytic activity">
    <reaction evidence="13">
        <text>cytidine(967) in 16S rRNA + S-adenosyl-L-methionine = 5-methylcytidine(967) in 16S rRNA + S-adenosyl-L-homocysteine + H(+)</text>
        <dbReference type="Rhea" id="RHEA:42748"/>
        <dbReference type="Rhea" id="RHEA-COMP:10219"/>
        <dbReference type="Rhea" id="RHEA-COMP:10220"/>
        <dbReference type="ChEBI" id="CHEBI:15378"/>
        <dbReference type="ChEBI" id="CHEBI:57856"/>
        <dbReference type="ChEBI" id="CHEBI:59789"/>
        <dbReference type="ChEBI" id="CHEBI:74483"/>
        <dbReference type="ChEBI" id="CHEBI:82748"/>
        <dbReference type="EC" id="2.1.1.176"/>
    </reaction>
</comment>
<dbReference type="Gene3D" id="3.40.50.150">
    <property type="entry name" value="Vaccinia Virus protein VP39"/>
    <property type="match status" value="1"/>
</dbReference>
<dbReference type="InterPro" id="IPR001678">
    <property type="entry name" value="MeTrfase_RsmB-F_NOP2_dom"/>
</dbReference>
<dbReference type="Pfam" id="PF01029">
    <property type="entry name" value="NusB"/>
    <property type="match status" value="1"/>
</dbReference>
<evidence type="ECO:0000313" key="16">
    <source>
        <dbReference type="EMBL" id="KTD79181.1"/>
    </source>
</evidence>
<organism evidence="16 17">
    <name type="scientific">Legionella waltersii</name>
    <dbReference type="NCBI Taxonomy" id="66969"/>
    <lineage>
        <taxon>Bacteria</taxon>
        <taxon>Pseudomonadati</taxon>
        <taxon>Pseudomonadota</taxon>
        <taxon>Gammaproteobacteria</taxon>
        <taxon>Legionellales</taxon>
        <taxon>Legionellaceae</taxon>
        <taxon>Legionella</taxon>
    </lineage>
</organism>
<proteinExistence type="inferred from homology"/>
<dbReference type="NCBIfam" id="NF008149">
    <property type="entry name" value="PRK10901.1"/>
    <property type="match status" value="1"/>
</dbReference>
<evidence type="ECO:0000256" key="4">
    <source>
        <dbReference type="ARBA" id="ARBA00012140"/>
    </source>
</evidence>
<dbReference type="Proteomes" id="UP000054729">
    <property type="component" value="Unassembled WGS sequence"/>
</dbReference>
<dbReference type="InterPro" id="IPR035926">
    <property type="entry name" value="NusB-like_sf"/>
</dbReference>
<dbReference type="InterPro" id="IPR054728">
    <property type="entry name" value="RsmB-like_ferredoxin"/>
</dbReference>
<keyword evidence="6" id="KW-0698">rRNA processing</keyword>
<keyword evidence="7 14" id="KW-0489">Methyltransferase</keyword>
<accession>A0A0W1ACX0</accession>
<evidence type="ECO:0000256" key="11">
    <source>
        <dbReference type="ARBA" id="ARBA00030399"/>
    </source>
</evidence>
<evidence type="ECO:0000256" key="1">
    <source>
        <dbReference type="ARBA" id="ARBA00002724"/>
    </source>
</evidence>
<dbReference type="EMBL" id="LNZB01000036">
    <property type="protein sequence ID" value="KTD79181.1"/>
    <property type="molecule type" value="Genomic_DNA"/>
</dbReference>
<dbReference type="PROSITE" id="PS51686">
    <property type="entry name" value="SAM_MT_RSMB_NOP"/>
    <property type="match status" value="1"/>
</dbReference>
<dbReference type="Gene3D" id="3.30.70.1170">
    <property type="entry name" value="Sun protein, domain 3"/>
    <property type="match status" value="1"/>
</dbReference>
<dbReference type="SUPFAM" id="SSF48013">
    <property type="entry name" value="NusB-like"/>
    <property type="match status" value="1"/>
</dbReference>
<dbReference type="GO" id="GO:0006355">
    <property type="term" value="P:regulation of DNA-templated transcription"/>
    <property type="evidence" value="ECO:0007669"/>
    <property type="project" value="InterPro"/>
</dbReference>
<dbReference type="GO" id="GO:0003723">
    <property type="term" value="F:RNA binding"/>
    <property type="evidence" value="ECO:0007669"/>
    <property type="project" value="UniProtKB-UniRule"/>
</dbReference>
<evidence type="ECO:0000256" key="14">
    <source>
        <dbReference type="PROSITE-ProRule" id="PRU01023"/>
    </source>
</evidence>
<dbReference type="InterPro" id="IPR023267">
    <property type="entry name" value="RCMT"/>
</dbReference>
<feature type="domain" description="SAM-dependent MTase RsmB/NOP-type" evidence="15">
    <location>
        <begin position="155"/>
        <end position="425"/>
    </location>
</feature>
<evidence type="ECO:0000256" key="13">
    <source>
        <dbReference type="ARBA" id="ARBA00047283"/>
    </source>
</evidence>
<dbReference type="Pfam" id="PF22458">
    <property type="entry name" value="RsmF-B_ferredox"/>
    <property type="match status" value="1"/>
</dbReference>
<dbReference type="GO" id="GO:0070475">
    <property type="term" value="P:rRNA base methylation"/>
    <property type="evidence" value="ECO:0007669"/>
    <property type="project" value="TreeGrafter"/>
</dbReference>
<dbReference type="PANTHER" id="PTHR22807">
    <property type="entry name" value="NOP2 YEAST -RELATED NOL1/NOP2/FMU SUN DOMAIN-CONTAINING"/>
    <property type="match status" value="1"/>
</dbReference>
<evidence type="ECO:0000256" key="8">
    <source>
        <dbReference type="ARBA" id="ARBA00022679"/>
    </source>
</evidence>
<evidence type="ECO:0000313" key="17">
    <source>
        <dbReference type="Proteomes" id="UP000054729"/>
    </source>
</evidence>
<dbReference type="Pfam" id="PF01189">
    <property type="entry name" value="Methyltr_RsmB-F"/>
    <property type="match status" value="1"/>
</dbReference>
<gene>
    <name evidence="16" type="primary">rsmB</name>
    <name evidence="16" type="ORF">Lwal_1253</name>
</gene>
<comment type="similarity">
    <text evidence="3 14">Belongs to the class I-like SAM-binding methyltransferase superfamily. RsmB/NOP family.</text>
</comment>
<feature type="binding site" evidence="14">
    <location>
        <begin position="245"/>
        <end position="251"/>
    </location>
    <ligand>
        <name>S-adenosyl-L-methionine</name>
        <dbReference type="ChEBI" id="CHEBI:59789"/>
    </ligand>
</feature>
<dbReference type="RefSeq" id="WP_058479963.1">
    <property type="nucleotide sequence ID" value="NZ_CAAAIQ010000007.1"/>
</dbReference>
<evidence type="ECO:0000256" key="5">
    <source>
        <dbReference type="ARBA" id="ARBA00022490"/>
    </source>
</evidence>
<reference evidence="16 17" key="1">
    <citation type="submission" date="2015-11" db="EMBL/GenBank/DDBJ databases">
        <title>Genomic analysis of 38 Legionella species identifies large and diverse effector repertoires.</title>
        <authorList>
            <person name="Burstein D."/>
            <person name="Amaro F."/>
            <person name="Zusman T."/>
            <person name="Lifshitz Z."/>
            <person name="Cohen O."/>
            <person name="Gilbert J.A."/>
            <person name="Pupko T."/>
            <person name="Shuman H.A."/>
            <person name="Segal G."/>
        </authorList>
    </citation>
    <scope>NUCLEOTIDE SEQUENCE [LARGE SCALE GENOMIC DNA]</scope>
    <source>
        <strain evidence="16 17">ATCC 51914</strain>
    </source>
</reference>
<keyword evidence="9 14" id="KW-0949">S-adenosyl-L-methionine</keyword>
<evidence type="ECO:0000256" key="7">
    <source>
        <dbReference type="ARBA" id="ARBA00022603"/>
    </source>
</evidence>
<dbReference type="PROSITE" id="PS01153">
    <property type="entry name" value="NOL1_NOP2_SUN"/>
    <property type="match status" value="1"/>
</dbReference>
<keyword evidence="5" id="KW-0963">Cytoplasm</keyword>
<comment type="subcellular location">
    <subcellularLocation>
        <location evidence="2">Cytoplasm</location>
    </subcellularLocation>
</comment>
<keyword evidence="10 14" id="KW-0694">RNA-binding</keyword>
<comment type="caution">
    <text evidence="14">Lacks conserved residue(s) required for the propagation of feature annotation.</text>
</comment>
<dbReference type="NCBIfam" id="TIGR00563">
    <property type="entry name" value="rsmB"/>
    <property type="match status" value="1"/>
</dbReference>
<protein>
    <recommendedName>
        <fullName evidence="4">16S rRNA (cytosine(967)-C(5))-methyltransferase</fullName>
        <ecNumber evidence="4">2.1.1.176</ecNumber>
    </recommendedName>
    <alternativeName>
        <fullName evidence="11">16S rRNA m5C967 methyltransferase</fullName>
    </alternativeName>
    <alternativeName>
        <fullName evidence="12">rRNA (cytosine-C(5)-)-methyltransferase RsmB</fullName>
    </alternativeName>
</protein>
<evidence type="ECO:0000256" key="10">
    <source>
        <dbReference type="ARBA" id="ARBA00022884"/>
    </source>
</evidence>
<dbReference type="GO" id="GO:0009383">
    <property type="term" value="F:rRNA (cytosine-C5-)-methyltransferase activity"/>
    <property type="evidence" value="ECO:0007669"/>
    <property type="project" value="TreeGrafter"/>
</dbReference>
<dbReference type="FunFam" id="3.30.70.1170:FF:000002">
    <property type="entry name" value="Ribosomal RNA small subunit methyltransferase B"/>
    <property type="match status" value="1"/>
</dbReference>
<dbReference type="NCBIfam" id="NF011494">
    <property type="entry name" value="PRK14902.1"/>
    <property type="match status" value="1"/>
</dbReference>
<dbReference type="EC" id="2.1.1.176" evidence="4"/>
<dbReference type="InterPro" id="IPR049560">
    <property type="entry name" value="MeTrfase_RsmB-F_NOP2_cat"/>
</dbReference>
<feature type="active site" description="Nucleophile" evidence="14">
    <location>
        <position position="367"/>
    </location>
</feature>
<dbReference type="InterPro" id="IPR004573">
    <property type="entry name" value="rRNA_ssu_MeTfrase_B"/>
</dbReference>
<evidence type="ECO:0000256" key="2">
    <source>
        <dbReference type="ARBA" id="ARBA00004496"/>
    </source>
</evidence>
<dbReference type="OrthoDB" id="9810297at2"/>
<comment type="function">
    <text evidence="1">Specifically methylates the cytosine at position 967 (m5C967) of 16S rRNA.</text>
</comment>
<feature type="binding site" evidence="14">
    <location>
        <position position="269"/>
    </location>
    <ligand>
        <name>S-adenosyl-L-methionine</name>
        <dbReference type="ChEBI" id="CHEBI:59789"/>
    </ligand>
</feature>
<dbReference type="Gene3D" id="1.10.940.10">
    <property type="entry name" value="NusB-like"/>
    <property type="match status" value="1"/>
</dbReference>
<evidence type="ECO:0000259" key="15">
    <source>
        <dbReference type="PROSITE" id="PS51686"/>
    </source>
</evidence>
<dbReference type="FunFam" id="3.40.50.150:FF:000022">
    <property type="entry name" value="Ribosomal RNA small subunit methyltransferase B"/>
    <property type="match status" value="1"/>
</dbReference>
<evidence type="ECO:0000256" key="6">
    <source>
        <dbReference type="ARBA" id="ARBA00022552"/>
    </source>
</evidence>
<evidence type="ECO:0000256" key="9">
    <source>
        <dbReference type="ARBA" id="ARBA00022691"/>
    </source>
</evidence>
<evidence type="ECO:0000256" key="12">
    <source>
        <dbReference type="ARBA" id="ARBA00031088"/>
    </source>
</evidence>
<dbReference type="InterPro" id="IPR006027">
    <property type="entry name" value="NusB_RsmB_TIM44"/>
</dbReference>
<dbReference type="PRINTS" id="PR02008">
    <property type="entry name" value="RCMTFAMILY"/>
</dbReference>
<dbReference type="InterPro" id="IPR029063">
    <property type="entry name" value="SAM-dependent_MTases_sf"/>
</dbReference>
<dbReference type="GO" id="GO:0005829">
    <property type="term" value="C:cytosol"/>
    <property type="evidence" value="ECO:0007669"/>
    <property type="project" value="TreeGrafter"/>
</dbReference>
<dbReference type="InterPro" id="IPR018314">
    <property type="entry name" value="RsmB/NOL1/NOP2-like_CS"/>
</dbReference>
<dbReference type="PATRIC" id="fig|66969.6.peg.1378"/>
<keyword evidence="8 14" id="KW-0808">Transferase</keyword>
<dbReference type="AlphaFoldDB" id="A0A0W1ACX0"/>
<dbReference type="Gene3D" id="1.10.287.730">
    <property type="entry name" value="Helix hairpin bin"/>
    <property type="match status" value="1"/>
</dbReference>
<dbReference type="STRING" id="66969.Lwal_1253"/>
<dbReference type="CDD" id="cd02440">
    <property type="entry name" value="AdoMet_MTases"/>
    <property type="match status" value="1"/>
</dbReference>
<evidence type="ECO:0000256" key="3">
    <source>
        <dbReference type="ARBA" id="ARBA00007494"/>
    </source>
</evidence>
<dbReference type="SUPFAM" id="SSF53335">
    <property type="entry name" value="S-adenosyl-L-methionine-dependent methyltransferases"/>
    <property type="match status" value="1"/>
</dbReference>
<feature type="binding site" evidence="14">
    <location>
        <position position="314"/>
    </location>
    <ligand>
        <name>S-adenosyl-L-methionine</name>
        <dbReference type="ChEBI" id="CHEBI:59789"/>
    </ligand>
</feature>
<keyword evidence="17" id="KW-1185">Reference proteome</keyword>
<name>A0A0W1ACX0_9GAMM</name>